<dbReference type="Pfam" id="PF00106">
    <property type="entry name" value="adh_short"/>
    <property type="match status" value="1"/>
</dbReference>
<evidence type="ECO:0000256" key="1">
    <source>
        <dbReference type="ARBA" id="ARBA00006484"/>
    </source>
</evidence>
<gene>
    <name evidence="3" type="ORF">C8J25_12123</name>
</gene>
<dbReference type="AlphaFoldDB" id="A0A2T5TW33"/>
<evidence type="ECO:0000256" key="2">
    <source>
        <dbReference type="ARBA" id="ARBA00023002"/>
    </source>
</evidence>
<dbReference type="PANTHER" id="PTHR42760:SF133">
    <property type="entry name" value="3-OXOACYL-[ACYL-CARRIER-PROTEIN] REDUCTASE"/>
    <property type="match status" value="1"/>
</dbReference>
<dbReference type="SUPFAM" id="SSF51735">
    <property type="entry name" value="NAD(P)-binding Rossmann-fold domains"/>
    <property type="match status" value="1"/>
</dbReference>
<protein>
    <submittedName>
        <fullName evidence="3">Short subunit dehydrogenase</fullName>
    </submittedName>
</protein>
<sequence length="72" mass="7340">MSFARDEALWDRIIAVDLKGVYLLSRALLPALQASGNGAIVNMASIASVVGRGGGLAYTAAKAGALTHRLAG</sequence>
<dbReference type="PANTHER" id="PTHR42760">
    <property type="entry name" value="SHORT-CHAIN DEHYDROGENASES/REDUCTASES FAMILY MEMBER"/>
    <property type="match status" value="1"/>
</dbReference>
<dbReference type="OrthoDB" id="9804774at2"/>
<dbReference type="Proteomes" id="UP000244013">
    <property type="component" value="Unassembled WGS sequence"/>
</dbReference>
<dbReference type="InterPro" id="IPR036291">
    <property type="entry name" value="NAD(P)-bd_dom_sf"/>
</dbReference>
<dbReference type="GO" id="GO:0016616">
    <property type="term" value="F:oxidoreductase activity, acting on the CH-OH group of donors, NAD or NADP as acceptor"/>
    <property type="evidence" value="ECO:0007669"/>
    <property type="project" value="TreeGrafter"/>
</dbReference>
<reference evidence="3 4" key="1">
    <citation type="submission" date="2018-04" db="EMBL/GenBank/DDBJ databases">
        <title>Genomic Encyclopedia of Type Strains, Phase III (KMG-III): the genomes of soil and plant-associated and newly described type strains.</title>
        <authorList>
            <person name="Whitman W."/>
        </authorList>
    </citation>
    <scope>NUCLEOTIDE SEQUENCE [LARGE SCALE GENOMIC DNA]</scope>
    <source>
        <strain evidence="3 4">MA-olki</strain>
    </source>
</reference>
<comment type="caution">
    <text evidence="3">The sequence shown here is derived from an EMBL/GenBank/DDBJ whole genome shotgun (WGS) entry which is preliminary data.</text>
</comment>
<dbReference type="InterPro" id="IPR002347">
    <property type="entry name" value="SDR_fam"/>
</dbReference>
<name>A0A2T5TW33_9SPHN</name>
<evidence type="ECO:0000313" key="3">
    <source>
        <dbReference type="EMBL" id="PTW43466.1"/>
    </source>
</evidence>
<comment type="similarity">
    <text evidence="1">Belongs to the short-chain dehydrogenases/reductases (SDR) family.</text>
</comment>
<dbReference type="Gene3D" id="3.40.50.720">
    <property type="entry name" value="NAD(P)-binding Rossmann-like Domain"/>
    <property type="match status" value="1"/>
</dbReference>
<proteinExistence type="inferred from homology"/>
<evidence type="ECO:0000313" key="4">
    <source>
        <dbReference type="Proteomes" id="UP000244013"/>
    </source>
</evidence>
<keyword evidence="2" id="KW-0560">Oxidoreductase</keyword>
<organism evidence="3 4">
    <name type="scientific">Sphingomonas faeni</name>
    <dbReference type="NCBI Taxonomy" id="185950"/>
    <lineage>
        <taxon>Bacteria</taxon>
        <taxon>Pseudomonadati</taxon>
        <taxon>Pseudomonadota</taxon>
        <taxon>Alphaproteobacteria</taxon>
        <taxon>Sphingomonadales</taxon>
        <taxon>Sphingomonadaceae</taxon>
        <taxon>Sphingomonas</taxon>
    </lineage>
</organism>
<dbReference type="RefSeq" id="WP_107956064.1">
    <property type="nucleotide sequence ID" value="NZ_QAYE01000021.1"/>
</dbReference>
<dbReference type="CDD" id="cd05233">
    <property type="entry name" value="SDR_c"/>
    <property type="match status" value="1"/>
</dbReference>
<dbReference type="EMBL" id="QAYE01000021">
    <property type="protein sequence ID" value="PTW43466.1"/>
    <property type="molecule type" value="Genomic_DNA"/>
</dbReference>
<dbReference type="GeneID" id="91007916"/>
<accession>A0A2T5TW33</accession>